<dbReference type="PANTHER" id="PTHR46401">
    <property type="entry name" value="GLYCOSYLTRANSFERASE WBBK-RELATED"/>
    <property type="match status" value="1"/>
</dbReference>
<dbReference type="KEGG" id="fya:KMW28_01775"/>
<dbReference type="Gene3D" id="3.40.50.2000">
    <property type="entry name" value="Glycogen Phosphorylase B"/>
    <property type="match status" value="2"/>
</dbReference>
<dbReference type="GO" id="GO:0016757">
    <property type="term" value="F:glycosyltransferase activity"/>
    <property type="evidence" value="ECO:0007669"/>
    <property type="project" value="UniProtKB-KW"/>
</dbReference>
<evidence type="ECO:0000256" key="1">
    <source>
        <dbReference type="ARBA" id="ARBA00022679"/>
    </source>
</evidence>
<dbReference type="GO" id="GO:0009103">
    <property type="term" value="P:lipopolysaccharide biosynthetic process"/>
    <property type="evidence" value="ECO:0007669"/>
    <property type="project" value="TreeGrafter"/>
</dbReference>
<organism evidence="3 4">
    <name type="scientific">Flammeovirga yaeyamensis</name>
    <dbReference type="NCBI Taxonomy" id="367791"/>
    <lineage>
        <taxon>Bacteria</taxon>
        <taxon>Pseudomonadati</taxon>
        <taxon>Bacteroidota</taxon>
        <taxon>Cytophagia</taxon>
        <taxon>Cytophagales</taxon>
        <taxon>Flammeovirgaceae</taxon>
        <taxon>Flammeovirga</taxon>
    </lineage>
</organism>
<keyword evidence="3" id="KW-0328">Glycosyltransferase</keyword>
<dbReference type="EMBL" id="CP076132">
    <property type="protein sequence ID" value="QWG02338.1"/>
    <property type="molecule type" value="Genomic_DNA"/>
</dbReference>
<dbReference type="CDD" id="cd03801">
    <property type="entry name" value="GT4_PimA-like"/>
    <property type="match status" value="1"/>
</dbReference>
<gene>
    <name evidence="3" type="ORF">KMW28_01775</name>
</gene>
<dbReference type="EC" id="2.4.-.-" evidence="3"/>
<evidence type="ECO:0000313" key="3">
    <source>
        <dbReference type="EMBL" id="QWG02338.1"/>
    </source>
</evidence>
<dbReference type="PANTHER" id="PTHR46401:SF2">
    <property type="entry name" value="GLYCOSYLTRANSFERASE WBBK-RELATED"/>
    <property type="match status" value="1"/>
</dbReference>
<dbReference type="Proteomes" id="UP000678679">
    <property type="component" value="Chromosome 1"/>
</dbReference>
<dbReference type="AlphaFoldDB" id="A0AAX1N424"/>
<dbReference type="InterPro" id="IPR001296">
    <property type="entry name" value="Glyco_trans_1"/>
</dbReference>
<evidence type="ECO:0000259" key="2">
    <source>
        <dbReference type="Pfam" id="PF00534"/>
    </source>
</evidence>
<keyword evidence="1 3" id="KW-0808">Transferase</keyword>
<accession>A0AAX1N424</accession>
<sequence>MNKVIIIDPVGSKAGMDYYNEHLLESLQNQKINTYLSSNYKSNFVEKNLMIFSSKHYNKKINKIINLIKGYFITLFFMKKNNIDNCIIHIFSSEIKDFILVFIMNLFNIKINLIAHDISGFTKNDNKFIKTYLYKIASNIVVHNNFSKEKLLNILPYIDKKLQVIKHGAFTDMYNAELHRGDSFETLGLDPTKKYVLFFGQIKKVKGLDILIKSFSKINDENIHLIIAGKVWYDDFTIYDDLISKYQLKKRVHKIIRFVTDNERELLFKISSFVVLPYREIYQSGVLLMAMSLKIPVIASSLVPNKEVIENKKNGFLFDEEDDLSKIIIKNIYKGNLLNEISENAYQTMLKEFSWAEIGQKHADYLKRQK</sequence>
<reference evidence="3 4" key="1">
    <citation type="submission" date="2021-05" db="EMBL/GenBank/DDBJ databases">
        <title>Comparative genomic studies on the polysaccharide-degrading batcterial strains of the Flammeovirga genus.</title>
        <authorList>
            <person name="Zewei F."/>
            <person name="Zheng Z."/>
            <person name="Yu L."/>
            <person name="Ruyue G."/>
            <person name="Yanhong M."/>
            <person name="Yuanyuan C."/>
            <person name="Jingyan G."/>
            <person name="Wenjun H."/>
        </authorList>
    </citation>
    <scope>NUCLEOTIDE SEQUENCE [LARGE SCALE GENOMIC DNA]</scope>
    <source>
        <strain evidence="3 4">NBRC:100898</strain>
    </source>
</reference>
<proteinExistence type="predicted"/>
<protein>
    <submittedName>
        <fullName evidence="3">Glycosyltransferase</fullName>
        <ecNumber evidence="3">2.4.-.-</ecNumber>
    </submittedName>
</protein>
<evidence type="ECO:0000313" key="4">
    <source>
        <dbReference type="Proteomes" id="UP000678679"/>
    </source>
</evidence>
<keyword evidence="4" id="KW-1185">Reference proteome</keyword>
<dbReference type="Pfam" id="PF00534">
    <property type="entry name" value="Glycos_transf_1"/>
    <property type="match status" value="1"/>
</dbReference>
<name>A0AAX1N424_9BACT</name>
<feature type="domain" description="Glycosyl transferase family 1" evidence="2">
    <location>
        <begin position="184"/>
        <end position="347"/>
    </location>
</feature>
<dbReference type="RefSeq" id="WP_169664740.1">
    <property type="nucleotide sequence ID" value="NZ_CP076132.1"/>
</dbReference>
<dbReference type="SUPFAM" id="SSF53756">
    <property type="entry name" value="UDP-Glycosyltransferase/glycogen phosphorylase"/>
    <property type="match status" value="1"/>
</dbReference>